<proteinExistence type="predicted"/>
<gene>
    <name evidence="2" type="ORF">CERSUDRAFT_92938</name>
</gene>
<protein>
    <submittedName>
        <fullName evidence="2">Uncharacterized protein</fullName>
    </submittedName>
</protein>
<feature type="region of interest" description="Disordered" evidence="1">
    <location>
        <begin position="135"/>
        <end position="179"/>
    </location>
</feature>
<sequence length="179" mass="20329">MDTYESLHADTLWTLVSGLLDVNKRNEIVAFHDKLVEDIATLTECFGETNRTGARGSCKYMHFYADWEQVHLEQRDMHQEALKMFKRLANTFKATIDRTKECMDSLLDAVLDLESTHEDLTYQIPLYEPTDRGCDAWSSSESGSDREKGAAKRARSDSLSVYMPGKKKRVPSGGALLWA</sequence>
<evidence type="ECO:0000256" key="1">
    <source>
        <dbReference type="SAM" id="MobiDB-lite"/>
    </source>
</evidence>
<name>M2QPC4_CERS8</name>
<dbReference type="EMBL" id="KB445794">
    <property type="protein sequence ID" value="EMD38898.1"/>
    <property type="molecule type" value="Genomic_DNA"/>
</dbReference>
<dbReference type="HOGENOM" id="CLU_1503270_0_0_1"/>
<dbReference type="Proteomes" id="UP000016930">
    <property type="component" value="Unassembled WGS sequence"/>
</dbReference>
<keyword evidence="3" id="KW-1185">Reference proteome</keyword>
<accession>M2QPC4</accession>
<organism evidence="2 3">
    <name type="scientific">Ceriporiopsis subvermispora (strain B)</name>
    <name type="common">White-rot fungus</name>
    <name type="synonym">Gelatoporia subvermispora</name>
    <dbReference type="NCBI Taxonomy" id="914234"/>
    <lineage>
        <taxon>Eukaryota</taxon>
        <taxon>Fungi</taxon>
        <taxon>Dikarya</taxon>
        <taxon>Basidiomycota</taxon>
        <taxon>Agaricomycotina</taxon>
        <taxon>Agaricomycetes</taxon>
        <taxon>Polyporales</taxon>
        <taxon>Gelatoporiaceae</taxon>
        <taxon>Gelatoporia</taxon>
    </lineage>
</organism>
<feature type="compositionally biased region" description="Basic and acidic residues" evidence="1">
    <location>
        <begin position="143"/>
        <end position="156"/>
    </location>
</feature>
<reference evidence="2 3" key="1">
    <citation type="journal article" date="2012" name="Proc. Natl. Acad. Sci. U.S.A.">
        <title>Comparative genomics of Ceriporiopsis subvermispora and Phanerochaete chrysosporium provide insight into selective ligninolysis.</title>
        <authorList>
            <person name="Fernandez-Fueyo E."/>
            <person name="Ruiz-Duenas F.J."/>
            <person name="Ferreira P."/>
            <person name="Floudas D."/>
            <person name="Hibbett D.S."/>
            <person name="Canessa P."/>
            <person name="Larrondo L.F."/>
            <person name="James T.Y."/>
            <person name="Seelenfreund D."/>
            <person name="Lobos S."/>
            <person name="Polanco R."/>
            <person name="Tello M."/>
            <person name="Honda Y."/>
            <person name="Watanabe T."/>
            <person name="Watanabe T."/>
            <person name="Ryu J.S."/>
            <person name="Kubicek C.P."/>
            <person name="Schmoll M."/>
            <person name="Gaskell J."/>
            <person name="Hammel K.E."/>
            <person name="St John F.J."/>
            <person name="Vanden Wymelenberg A."/>
            <person name="Sabat G."/>
            <person name="Splinter BonDurant S."/>
            <person name="Syed K."/>
            <person name="Yadav J.S."/>
            <person name="Doddapaneni H."/>
            <person name="Subramanian V."/>
            <person name="Lavin J.L."/>
            <person name="Oguiza J.A."/>
            <person name="Perez G."/>
            <person name="Pisabarro A.G."/>
            <person name="Ramirez L."/>
            <person name="Santoyo F."/>
            <person name="Master E."/>
            <person name="Coutinho P.M."/>
            <person name="Henrissat B."/>
            <person name="Lombard V."/>
            <person name="Magnuson J.K."/>
            <person name="Kuees U."/>
            <person name="Hori C."/>
            <person name="Igarashi K."/>
            <person name="Samejima M."/>
            <person name="Held B.W."/>
            <person name="Barry K.W."/>
            <person name="LaButti K.M."/>
            <person name="Lapidus A."/>
            <person name="Lindquist E.A."/>
            <person name="Lucas S.M."/>
            <person name="Riley R."/>
            <person name="Salamov A.A."/>
            <person name="Hoffmeister D."/>
            <person name="Schwenk D."/>
            <person name="Hadar Y."/>
            <person name="Yarden O."/>
            <person name="de Vries R.P."/>
            <person name="Wiebenga A."/>
            <person name="Stenlid J."/>
            <person name="Eastwood D."/>
            <person name="Grigoriev I.V."/>
            <person name="Berka R.M."/>
            <person name="Blanchette R.A."/>
            <person name="Kersten P."/>
            <person name="Martinez A.T."/>
            <person name="Vicuna R."/>
            <person name="Cullen D."/>
        </authorList>
    </citation>
    <scope>NUCLEOTIDE SEQUENCE [LARGE SCALE GENOMIC DNA]</scope>
    <source>
        <strain evidence="2 3">B</strain>
    </source>
</reference>
<evidence type="ECO:0000313" key="2">
    <source>
        <dbReference type="EMBL" id="EMD38898.1"/>
    </source>
</evidence>
<dbReference type="AlphaFoldDB" id="M2QPC4"/>
<evidence type="ECO:0000313" key="3">
    <source>
        <dbReference type="Proteomes" id="UP000016930"/>
    </source>
</evidence>